<gene>
    <name evidence="6" type="ORF">HHK36_021576</name>
</gene>
<evidence type="ECO:0000259" key="5">
    <source>
        <dbReference type="PROSITE" id="PS51795"/>
    </source>
</evidence>
<name>A0A835DAS7_TETSI</name>
<dbReference type="EMBL" id="JABCRI010000015">
    <property type="protein sequence ID" value="KAF8393334.1"/>
    <property type="molecule type" value="Genomic_DNA"/>
</dbReference>
<evidence type="ECO:0000256" key="1">
    <source>
        <dbReference type="ARBA" id="ARBA00009374"/>
    </source>
</evidence>
<dbReference type="InterPro" id="IPR044585">
    <property type="entry name" value="FLZ10/11"/>
</dbReference>
<keyword evidence="2" id="KW-0479">Metal-binding</keyword>
<reference evidence="6 7" key="1">
    <citation type="submission" date="2020-04" db="EMBL/GenBank/DDBJ databases">
        <title>Plant Genome Project.</title>
        <authorList>
            <person name="Zhang R.-G."/>
        </authorList>
    </citation>
    <scope>NUCLEOTIDE SEQUENCE [LARGE SCALE GENOMIC DNA]</scope>
    <source>
        <strain evidence="6">YNK0</strain>
        <tissue evidence="6">Leaf</tissue>
    </source>
</reference>
<feature type="domain" description="FLZ-type" evidence="5">
    <location>
        <begin position="344"/>
        <end position="388"/>
    </location>
</feature>
<evidence type="ECO:0000256" key="3">
    <source>
        <dbReference type="PROSITE-ProRule" id="PRU01131"/>
    </source>
</evidence>
<dbReference type="GO" id="GO:0046872">
    <property type="term" value="F:metal ion binding"/>
    <property type="evidence" value="ECO:0007669"/>
    <property type="project" value="UniProtKB-KW"/>
</dbReference>
<evidence type="ECO:0000313" key="6">
    <source>
        <dbReference type="EMBL" id="KAF8393334.1"/>
    </source>
</evidence>
<organism evidence="6 7">
    <name type="scientific">Tetracentron sinense</name>
    <name type="common">Spur-leaf</name>
    <dbReference type="NCBI Taxonomy" id="13715"/>
    <lineage>
        <taxon>Eukaryota</taxon>
        <taxon>Viridiplantae</taxon>
        <taxon>Streptophyta</taxon>
        <taxon>Embryophyta</taxon>
        <taxon>Tracheophyta</taxon>
        <taxon>Spermatophyta</taxon>
        <taxon>Magnoliopsida</taxon>
        <taxon>Trochodendrales</taxon>
        <taxon>Trochodendraceae</taxon>
        <taxon>Tetracentron</taxon>
    </lineage>
</organism>
<feature type="region of interest" description="Disordered" evidence="4">
    <location>
        <begin position="1"/>
        <end position="21"/>
    </location>
</feature>
<dbReference type="AlphaFoldDB" id="A0A835DAS7"/>
<keyword evidence="7" id="KW-1185">Reference proteome</keyword>
<evidence type="ECO:0000313" key="7">
    <source>
        <dbReference type="Proteomes" id="UP000655225"/>
    </source>
</evidence>
<dbReference type="OMA" id="GSHDNTQ"/>
<evidence type="ECO:0000256" key="4">
    <source>
        <dbReference type="SAM" id="MobiDB-lite"/>
    </source>
</evidence>
<accession>A0A835DAS7</accession>
<comment type="caution">
    <text evidence="6">The sequence shown here is derived from an EMBL/GenBank/DDBJ whole genome shotgun (WGS) entry which is preliminary data.</text>
</comment>
<comment type="similarity">
    <text evidence="1">Belongs to the FLZ family.</text>
</comment>
<dbReference type="Proteomes" id="UP000655225">
    <property type="component" value="Unassembled WGS sequence"/>
</dbReference>
<sequence>MLRKRSRSQQKDQYKDHLMPDSGSESCFQSYVLGQKHKSNSFFTIPGLFVGLSTKGLSDSDSAKSPTSPLDFRGFSNLGNPLGSPRSCQDGGPHKIWNCSKVGLGIVDSLDDETKPSGTVVLSSESRNILLGSQMRINIPNPLSHLYRSIDSFVPPKSLPKNHVILPNTQIQSPHLQLGHSDFVFGTGETPLEPESLGKIRSFLLDCSRFESPSTGLVNCNPISSSENFSSEKRTPQMCSLPSIGGGRILDNSLGMNPSSLPISTGSGHGFMGPLSPTEIELSEDYTCVISHGPDRRTTHIYGDCILECHINELDNCSKKEEQQNKLSWVLNSSDSSTPYPPCDFLSFCYSCKKKLEEGKDIYMYRGEKAFCSCSCRSQEILLEEEMEKTIDNSSKINLP</sequence>
<dbReference type="PROSITE" id="PS51795">
    <property type="entry name" value="ZF_FLZ"/>
    <property type="match status" value="1"/>
</dbReference>
<dbReference type="PANTHER" id="PTHR46868:SF3">
    <property type="entry name" value="FCS-LIKE ZINC FINGER 11"/>
    <property type="match status" value="1"/>
</dbReference>
<evidence type="ECO:0000256" key="2">
    <source>
        <dbReference type="ARBA" id="ARBA00022723"/>
    </source>
</evidence>
<feature type="compositionally biased region" description="Basic and acidic residues" evidence="4">
    <location>
        <begin position="9"/>
        <end position="19"/>
    </location>
</feature>
<feature type="zinc finger region" description="FLZ-type" evidence="3">
    <location>
        <begin position="344"/>
        <end position="388"/>
    </location>
</feature>
<dbReference type="Pfam" id="PF04570">
    <property type="entry name" value="zf-FLZ"/>
    <property type="match status" value="1"/>
</dbReference>
<dbReference type="InterPro" id="IPR007650">
    <property type="entry name" value="Zf-FLZ_dom"/>
</dbReference>
<proteinExistence type="inferred from homology"/>
<protein>
    <recommendedName>
        <fullName evidence="5">FLZ-type domain-containing protein</fullName>
    </recommendedName>
</protein>
<dbReference type="OrthoDB" id="685855at2759"/>
<dbReference type="PANTHER" id="PTHR46868">
    <property type="entry name" value="FCS-LIKE ZINC FINGER 11"/>
    <property type="match status" value="1"/>
</dbReference>